<dbReference type="InterPro" id="IPR001007">
    <property type="entry name" value="VWF_dom"/>
</dbReference>
<dbReference type="SMART" id="SM00214">
    <property type="entry name" value="VWC"/>
    <property type="match status" value="1"/>
</dbReference>
<dbReference type="Gene3D" id="2.10.25.10">
    <property type="entry name" value="Laminin"/>
    <property type="match status" value="1"/>
</dbReference>
<dbReference type="Pfam" id="PF00090">
    <property type="entry name" value="TSP_1"/>
    <property type="match status" value="2"/>
</dbReference>
<dbReference type="Pfam" id="PF00754">
    <property type="entry name" value="F5_F8_type_C"/>
    <property type="match status" value="1"/>
</dbReference>
<dbReference type="InterPro" id="IPR036084">
    <property type="entry name" value="Ser_inhib-like_sf"/>
</dbReference>
<dbReference type="InterPro" id="IPR000421">
    <property type="entry name" value="FA58C"/>
</dbReference>
<dbReference type="SMART" id="SM00209">
    <property type="entry name" value="TSP1"/>
    <property type="match status" value="3"/>
</dbReference>
<dbReference type="InterPro" id="IPR002919">
    <property type="entry name" value="TIL_dom"/>
</dbReference>
<evidence type="ECO:0000259" key="6">
    <source>
        <dbReference type="PROSITE" id="PS50184"/>
    </source>
</evidence>
<dbReference type="SUPFAM" id="SSF57567">
    <property type="entry name" value="Serine protease inhibitors"/>
    <property type="match status" value="1"/>
</dbReference>
<dbReference type="STRING" id="623744.A0A553Q947"/>
<feature type="domain" description="F5/8 type C" evidence="5">
    <location>
        <begin position="390"/>
        <end position="553"/>
    </location>
</feature>
<dbReference type="FunFam" id="2.20.100.10:FF:000080">
    <property type="entry name" value="SCO-spondin"/>
    <property type="match status" value="1"/>
</dbReference>
<evidence type="ECO:0000256" key="1">
    <source>
        <dbReference type="ARBA" id="ARBA00020523"/>
    </source>
</evidence>
<organism evidence="7 8">
    <name type="scientific">Danionella cerebrum</name>
    <dbReference type="NCBI Taxonomy" id="2873325"/>
    <lineage>
        <taxon>Eukaryota</taxon>
        <taxon>Metazoa</taxon>
        <taxon>Chordata</taxon>
        <taxon>Craniata</taxon>
        <taxon>Vertebrata</taxon>
        <taxon>Euteleostomi</taxon>
        <taxon>Actinopterygii</taxon>
        <taxon>Neopterygii</taxon>
        <taxon>Teleostei</taxon>
        <taxon>Ostariophysi</taxon>
        <taxon>Cypriniformes</taxon>
        <taxon>Danionidae</taxon>
        <taxon>Danioninae</taxon>
        <taxon>Danionella</taxon>
    </lineage>
</organism>
<evidence type="ECO:0000256" key="4">
    <source>
        <dbReference type="SAM" id="MobiDB-lite"/>
    </source>
</evidence>
<dbReference type="PROSITE" id="PS01286">
    <property type="entry name" value="FA58C_2"/>
    <property type="match status" value="1"/>
</dbReference>
<evidence type="ECO:0000259" key="5">
    <source>
        <dbReference type="PROSITE" id="PS50022"/>
    </source>
</evidence>
<dbReference type="PANTHER" id="PTHR24543">
    <property type="entry name" value="MULTICOPPER OXIDASE-RELATED"/>
    <property type="match status" value="1"/>
</dbReference>
<name>A0A553Q947_9TELE</name>
<dbReference type="Gene3D" id="2.10.70.10">
    <property type="entry name" value="Complement Module, domain 1"/>
    <property type="match status" value="1"/>
</dbReference>
<dbReference type="PROSITE" id="PS50092">
    <property type="entry name" value="TSP1"/>
    <property type="match status" value="3"/>
</dbReference>
<dbReference type="Gene3D" id="2.20.100.10">
    <property type="entry name" value="Thrombospondin type-1 (TSP1) repeat"/>
    <property type="match status" value="3"/>
</dbReference>
<dbReference type="PROSITE" id="PS50022">
    <property type="entry name" value="FA58C_3"/>
    <property type="match status" value="1"/>
</dbReference>
<evidence type="ECO:0000313" key="8">
    <source>
        <dbReference type="Proteomes" id="UP000316079"/>
    </source>
</evidence>
<dbReference type="PANTHER" id="PTHR24543:SF325">
    <property type="entry name" value="F5_8 TYPE C DOMAIN-CONTAINING PROTEIN"/>
    <property type="match status" value="1"/>
</dbReference>
<evidence type="ECO:0000256" key="2">
    <source>
        <dbReference type="ARBA" id="ARBA00022729"/>
    </source>
</evidence>
<dbReference type="InterPro" id="IPR008979">
    <property type="entry name" value="Galactose-bd-like_sf"/>
</dbReference>
<dbReference type="OrthoDB" id="8907502at2759"/>
<keyword evidence="2" id="KW-0732">Signal</keyword>
<keyword evidence="8" id="KW-1185">Reference proteome</keyword>
<dbReference type="CDD" id="cd00057">
    <property type="entry name" value="FA58C"/>
    <property type="match status" value="1"/>
</dbReference>
<dbReference type="PROSITE" id="PS50184">
    <property type="entry name" value="VWFC_2"/>
    <property type="match status" value="1"/>
</dbReference>
<dbReference type="EMBL" id="SRMA01026216">
    <property type="protein sequence ID" value="TRY86461.1"/>
    <property type="molecule type" value="Genomic_DNA"/>
</dbReference>
<dbReference type="InterPro" id="IPR000884">
    <property type="entry name" value="TSP1_rpt"/>
</dbReference>
<sequence length="555" mass="60296">MCNGASDCPGSDLSDESGCGVWAQWGPWSSCSRTCGAGTMIRQRSCSPQEADCRGERAQRQQCYSIACPVDGYWFPWSTWSNCSKGCGGVEVRQRECFPPQNGGRTCTELPGETSSTIEIRPCPQDSCTVDSCPLGLVTHSCASCPLTCAHVSGASVCDPDMKCFTGCWCPEGKVMSHESVCVPPEECVCEVSGVRYWPGQQVKIGCDLCVCERGSPQHCQPNPECSVHCGWSSWSLWGECLGPCGVQSVQWSFRSPNNPSKHGSGRQCRGIYRKARRCQTEPCSECEYHGQTHAVGERWKGAQCQLCQCLPNLTVHCSPYCPHAASGCPQGLVLIPGEGDRCCHCEETGNGSTIVSTTPMMLPITLRPSTPADGTPAVPSYPLPPGDDCWSALGVHLLPSESFTASSHQPSHPPSAGRLHGRNPHSDLQGWSPEPEEYRELLPGTPGQSGPFLQIDLLQKHNITGVLIQGGGAFETFVSSFYLQFSNDARQWYTYKEMITDARPKAKVFQGNSDDSGVALARLDRMVSARFVRILPHDFQNGIYLRVELMGCAS</sequence>
<dbReference type="Gene3D" id="2.60.120.260">
    <property type="entry name" value="Galactose-binding domain-like"/>
    <property type="match status" value="1"/>
</dbReference>
<accession>A0A553Q947</accession>
<dbReference type="AlphaFoldDB" id="A0A553Q947"/>
<dbReference type="Pfam" id="PF01826">
    <property type="entry name" value="TIL"/>
    <property type="match status" value="1"/>
</dbReference>
<evidence type="ECO:0000256" key="3">
    <source>
        <dbReference type="ARBA" id="ARBA00045981"/>
    </source>
</evidence>
<gene>
    <name evidence="7" type="ORF">DNTS_025546</name>
</gene>
<feature type="domain" description="VWFC" evidence="6">
    <location>
        <begin position="285"/>
        <end position="347"/>
    </location>
</feature>
<dbReference type="InterPro" id="IPR036383">
    <property type="entry name" value="TSP1_rpt_sf"/>
</dbReference>
<protein>
    <recommendedName>
        <fullName evidence="1">SCO-spondin</fullName>
    </recommendedName>
</protein>
<dbReference type="SUPFAM" id="SSF49785">
    <property type="entry name" value="Galactose-binding domain-like"/>
    <property type="match status" value="1"/>
</dbReference>
<comment type="function">
    <text evidence="3">Involved in the modulation of neuronal aggregation. May be involved in developmental events during the formation of the central nervous system.</text>
</comment>
<comment type="caution">
    <text evidence="7">The sequence shown here is derived from an EMBL/GenBank/DDBJ whole genome shotgun (WGS) entry which is preliminary data.</text>
</comment>
<dbReference type="Proteomes" id="UP000316079">
    <property type="component" value="Unassembled WGS sequence"/>
</dbReference>
<proteinExistence type="predicted"/>
<reference evidence="7 8" key="1">
    <citation type="journal article" date="2019" name="Sci. Data">
        <title>Hybrid genome assembly and annotation of Danionella translucida.</title>
        <authorList>
            <person name="Kadobianskyi M."/>
            <person name="Schulze L."/>
            <person name="Schuelke M."/>
            <person name="Judkewitz B."/>
        </authorList>
    </citation>
    <scope>NUCLEOTIDE SEQUENCE [LARGE SCALE GENOMIC DNA]</scope>
    <source>
        <strain evidence="7 8">Bolton</strain>
    </source>
</reference>
<dbReference type="SMART" id="SM00231">
    <property type="entry name" value="FA58C"/>
    <property type="match status" value="1"/>
</dbReference>
<feature type="region of interest" description="Disordered" evidence="4">
    <location>
        <begin position="404"/>
        <end position="446"/>
    </location>
</feature>
<evidence type="ECO:0000313" key="7">
    <source>
        <dbReference type="EMBL" id="TRY86461.1"/>
    </source>
</evidence>
<dbReference type="CDD" id="cd19941">
    <property type="entry name" value="TIL"/>
    <property type="match status" value="1"/>
</dbReference>
<feature type="non-terminal residue" evidence="7">
    <location>
        <position position="555"/>
    </location>
</feature>
<dbReference type="SUPFAM" id="SSF82895">
    <property type="entry name" value="TSP-1 type 1 repeat"/>
    <property type="match status" value="3"/>
</dbReference>